<dbReference type="EMBL" id="LT985265">
    <property type="protein sequence ID" value="SPE00294.1"/>
    <property type="molecule type" value="Genomic_DNA"/>
</dbReference>
<organism evidence="2">
    <name type="scientific">Escherichia coli</name>
    <dbReference type="NCBI Taxonomy" id="562"/>
    <lineage>
        <taxon>Bacteria</taxon>
        <taxon>Pseudomonadati</taxon>
        <taxon>Pseudomonadota</taxon>
        <taxon>Gammaproteobacteria</taxon>
        <taxon>Enterobacterales</taxon>
        <taxon>Enterobacteriaceae</taxon>
        <taxon>Escherichia</taxon>
    </lineage>
</organism>
<gene>
    <name evidence="2" type="primary">mok</name>
    <name evidence="2" type="ORF">RCS57TR364_PCDS0284</name>
</gene>
<accession>A0A2P9EA69</accession>
<protein>
    <submittedName>
        <fullName evidence="2">Modulator of post-segregation Hok killing protein</fullName>
    </submittedName>
</protein>
<feature type="region of interest" description="Disordered" evidence="1">
    <location>
        <begin position="42"/>
        <end position="71"/>
    </location>
</feature>
<dbReference type="InterPro" id="IPR035273">
    <property type="entry name" value="DUF5431"/>
</dbReference>
<proteinExistence type="predicted"/>
<evidence type="ECO:0000313" key="2">
    <source>
        <dbReference type="EMBL" id="SPE00294.1"/>
    </source>
</evidence>
<sequence length="71" mass="8013">MSNQHQYGLLPCKLQGGVNHETTGRRPYLVRINRVLHVVDIHTPDPESPVRSPAEGRIQGSYGNNGLRIRR</sequence>
<reference evidence="2" key="1">
    <citation type="submission" date="2018-02" db="EMBL/GenBank/DDBJ databases">
        <authorList>
            <person name="Cohen D.B."/>
            <person name="Kent A.D."/>
        </authorList>
    </citation>
    <scope>NUCLEOTIDE SEQUENCE</scope>
    <source>
        <strain evidence="2">364</strain>
    </source>
</reference>
<keyword evidence="2" id="KW-0614">Plasmid</keyword>
<dbReference type="Pfam" id="PF17496">
    <property type="entry name" value="DUF5431"/>
    <property type="match status" value="1"/>
</dbReference>
<name>A0A2P9EA69_ECOLX</name>
<dbReference type="AlphaFoldDB" id="A0A2P9EA69"/>
<evidence type="ECO:0000256" key="1">
    <source>
        <dbReference type="SAM" id="MobiDB-lite"/>
    </source>
</evidence>
<geneLocation type="plasmid" evidence="2">
    <name>RCS57TR364_p</name>
</geneLocation>
<dbReference type="NCBIfam" id="NF010277">
    <property type="entry name" value="PRK13720.1"/>
    <property type="match status" value="1"/>
</dbReference>